<proteinExistence type="predicted"/>
<dbReference type="PANTHER" id="PTHR43584:SF8">
    <property type="entry name" value="N-ACETYLMURAMATE ALPHA-1-PHOSPHATE URIDYLYLTRANSFERASE"/>
    <property type="match status" value="1"/>
</dbReference>
<feature type="domain" description="MobA-like NTP transferase" evidence="4">
    <location>
        <begin position="3"/>
        <end position="139"/>
    </location>
</feature>
<dbReference type="Gene3D" id="3.90.550.10">
    <property type="entry name" value="Spore Coat Polysaccharide Biosynthesis Protein SpsA, Chain A"/>
    <property type="match status" value="1"/>
</dbReference>
<dbReference type="Proteomes" id="UP000229730">
    <property type="component" value="Unassembled WGS sequence"/>
</dbReference>
<dbReference type="OrthoDB" id="9814110at2"/>
<dbReference type="Pfam" id="PF12804">
    <property type="entry name" value="NTP_transf_3"/>
    <property type="match status" value="1"/>
</dbReference>
<evidence type="ECO:0000256" key="2">
    <source>
        <dbReference type="ARBA" id="ARBA00022695"/>
    </source>
</evidence>
<dbReference type="AlphaFoldDB" id="A0A2G4YP60"/>
<gene>
    <name evidence="5" type="ORF">CRD36_16925</name>
</gene>
<keyword evidence="3" id="KW-0460">Magnesium</keyword>
<name>A0A2G4YP60_9PROT</name>
<evidence type="ECO:0000256" key="1">
    <source>
        <dbReference type="ARBA" id="ARBA00022679"/>
    </source>
</evidence>
<sequence>MKCLIAAAGQGTRMREKGEIKPLIELDGVPIIERVIKNLRAGGVDDFYVTSGYRGTKVRGFLDMLAERENIKITHIINEDWERPNGISVLKAKEVIEGPFILTMCDHLFDPEIIKSLLAHDHEDDTVTLCVDYNIENPVVDIEDVTRVSCTRSRIENIGKVIKGYNAFDTGIFYCTPKMFEALEQSGREGDDSISGAMNVLGSWDKARTFDIEGRLWLDVDDPTAFGKAIVYINEGRL</sequence>
<evidence type="ECO:0000313" key="6">
    <source>
        <dbReference type="Proteomes" id="UP000229730"/>
    </source>
</evidence>
<evidence type="ECO:0000259" key="4">
    <source>
        <dbReference type="Pfam" id="PF12804"/>
    </source>
</evidence>
<dbReference type="RefSeq" id="WP_099475149.1">
    <property type="nucleotide sequence ID" value="NZ_CP041025.1"/>
</dbReference>
<evidence type="ECO:0000313" key="5">
    <source>
        <dbReference type="EMBL" id="PHZ83256.1"/>
    </source>
</evidence>
<dbReference type="SUPFAM" id="SSF53448">
    <property type="entry name" value="Nucleotide-diphospho-sugar transferases"/>
    <property type="match status" value="1"/>
</dbReference>
<dbReference type="InParanoid" id="A0A2G4YP60"/>
<organism evidence="5 6">
    <name type="scientific">Paremcibacter congregatus</name>
    <dbReference type="NCBI Taxonomy" id="2043170"/>
    <lineage>
        <taxon>Bacteria</taxon>
        <taxon>Pseudomonadati</taxon>
        <taxon>Pseudomonadota</taxon>
        <taxon>Alphaproteobacteria</taxon>
        <taxon>Emcibacterales</taxon>
        <taxon>Emcibacteraceae</taxon>
        <taxon>Paremcibacter</taxon>
    </lineage>
</organism>
<accession>A0A2G4YP60</accession>
<comment type="caution">
    <text evidence="5">The sequence shown here is derived from an EMBL/GenBank/DDBJ whole genome shotgun (WGS) entry which is preliminary data.</text>
</comment>
<dbReference type="EMBL" id="PDEM01000033">
    <property type="protein sequence ID" value="PHZ83256.1"/>
    <property type="molecule type" value="Genomic_DNA"/>
</dbReference>
<evidence type="ECO:0000256" key="3">
    <source>
        <dbReference type="ARBA" id="ARBA00022842"/>
    </source>
</evidence>
<keyword evidence="2" id="KW-0548">Nucleotidyltransferase</keyword>
<keyword evidence="1 5" id="KW-0808">Transferase</keyword>
<dbReference type="InterPro" id="IPR025877">
    <property type="entry name" value="MobA-like_NTP_Trfase"/>
</dbReference>
<keyword evidence="6" id="KW-1185">Reference proteome</keyword>
<dbReference type="PANTHER" id="PTHR43584">
    <property type="entry name" value="NUCLEOTIDYL TRANSFERASE"/>
    <property type="match status" value="1"/>
</dbReference>
<protein>
    <submittedName>
        <fullName evidence="5">Nucleotidyltransferase</fullName>
    </submittedName>
</protein>
<dbReference type="InterPro" id="IPR050065">
    <property type="entry name" value="GlmU-like"/>
</dbReference>
<dbReference type="InterPro" id="IPR029044">
    <property type="entry name" value="Nucleotide-diphossugar_trans"/>
</dbReference>
<dbReference type="GO" id="GO:0016779">
    <property type="term" value="F:nucleotidyltransferase activity"/>
    <property type="evidence" value="ECO:0007669"/>
    <property type="project" value="UniProtKB-KW"/>
</dbReference>
<reference evidence="5 6" key="1">
    <citation type="submission" date="2017-10" db="EMBL/GenBank/DDBJ databases">
        <title>Frigbacter circumglobatus gen. nov. sp. nov., isolated from sediment cultured in situ.</title>
        <authorList>
            <person name="Zhao Z."/>
        </authorList>
    </citation>
    <scope>NUCLEOTIDE SEQUENCE [LARGE SCALE GENOMIC DNA]</scope>
    <source>
        <strain evidence="5 6">ZYL</strain>
    </source>
</reference>